<comment type="caution">
    <text evidence="2">Lacks conserved residue(s) required for the propagation of feature annotation.</text>
</comment>
<organism evidence="4 5">
    <name type="scientific">Streblomastix strix</name>
    <dbReference type="NCBI Taxonomy" id="222440"/>
    <lineage>
        <taxon>Eukaryota</taxon>
        <taxon>Metamonada</taxon>
        <taxon>Preaxostyla</taxon>
        <taxon>Oxymonadida</taxon>
        <taxon>Streblomastigidae</taxon>
        <taxon>Streblomastix</taxon>
    </lineage>
</organism>
<evidence type="ECO:0000259" key="3">
    <source>
        <dbReference type="PROSITE" id="PS50237"/>
    </source>
</evidence>
<dbReference type="InterPro" id="IPR000569">
    <property type="entry name" value="HECT_dom"/>
</dbReference>
<dbReference type="InterPro" id="IPR035983">
    <property type="entry name" value="Hect_E3_ubiquitin_ligase"/>
</dbReference>
<dbReference type="SUPFAM" id="SSF56204">
    <property type="entry name" value="Hect, E3 ligase catalytic domain"/>
    <property type="match status" value="1"/>
</dbReference>
<dbReference type="EMBL" id="SNRW01045306">
    <property type="protein sequence ID" value="KAA6321229.1"/>
    <property type="molecule type" value="Genomic_DNA"/>
</dbReference>
<name>A0A5J4QIS9_9EUKA</name>
<sequence length="93" mass="10964">MFSHDVMSFIPSTFEQLISFEAKEWMLPMKINFRGEKVIDVGGPKREFFWQFIQAAVDESGCIGCFIADPKVVMRIWRVHHIEKQNKQCQIKQ</sequence>
<evidence type="ECO:0000256" key="2">
    <source>
        <dbReference type="PROSITE-ProRule" id="PRU00104"/>
    </source>
</evidence>
<evidence type="ECO:0000256" key="1">
    <source>
        <dbReference type="ARBA" id="ARBA00022786"/>
    </source>
</evidence>
<dbReference type="Gene3D" id="3.90.1750.10">
    <property type="entry name" value="Hect, E3 ligase catalytic domains"/>
    <property type="match status" value="1"/>
</dbReference>
<evidence type="ECO:0000313" key="4">
    <source>
        <dbReference type="EMBL" id="KAA6321229.1"/>
    </source>
</evidence>
<dbReference type="AlphaFoldDB" id="A0A5J4QIS9"/>
<feature type="domain" description="HECT" evidence="3">
    <location>
        <begin position="18"/>
        <end position="58"/>
    </location>
</feature>
<keyword evidence="1 2" id="KW-0833">Ubl conjugation pathway</keyword>
<evidence type="ECO:0000313" key="5">
    <source>
        <dbReference type="Proteomes" id="UP000324800"/>
    </source>
</evidence>
<comment type="caution">
    <text evidence="4">The sequence shown here is derived from an EMBL/GenBank/DDBJ whole genome shotgun (WGS) entry which is preliminary data.</text>
</comment>
<dbReference type="PROSITE" id="PS50237">
    <property type="entry name" value="HECT"/>
    <property type="match status" value="1"/>
</dbReference>
<protein>
    <recommendedName>
        <fullName evidence="3">HECT domain-containing protein</fullName>
    </recommendedName>
</protein>
<dbReference type="Proteomes" id="UP000324800">
    <property type="component" value="Unassembled WGS sequence"/>
</dbReference>
<accession>A0A5J4QIS9</accession>
<dbReference type="GO" id="GO:0004842">
    <property type="term" value="F:ubiquitin-protein transferase activity"/>
    <property type="evidence" value="ECO:0007669"/>
    <property type="project" value="InterPro"/>
</dbReference>
<reference evidence="4 5" key="1">
    <citation type="submission" date="2019-03" db="EMBL/GenBank/DDBJ databases">
        <title>Single cell metagenomics reveals metabolic interactions within the superorganism composed of flagellate Streblomastix strix and complex community of Bacteroidetes bacteria on its surface.</title>
        <authorList>
            <person name="Treitli S.C."/>
            <person name="Kolisko M."/>
            <person name="Husnik F."/>
            <person name="Keeling P."/>
            <person name="Hampl V."/>
        </authorList>
    </citation>
    <scope>NUCLEOTIDE SEQUENCE [LARGE SCALE GENOMIC DNA]</scope>
    <source>
        <strain evidence="4">ST1C</strain>
    </source>
</reference>
<gene>
    <name evidence="4" type="ORF">EZS28_054581</name>
</gene>
<proteinExistence type="predicted"/>